<dbReference type="AlphaFoldDB" id="A0A8H4A5X3"/>
<evidence type="ECO:0000313" key="2">
    <source>
        <dbReference type="Proteomes" id="UP000439903"/>
    </source>
</evidence>
<accession>A0A8H4A5X3</accession>
<reference evidence="1 2" key="1">
    <citation type="journal article" date="2019" name="Environ. Microbiol.">
        <title>At the nexus of three kingdoms: the genome of the mycorrhizal fungus Gigaspora margarita provides insights into plant, endobacterial and fungal interactions.</title>
        <authorList>
            <person name="Venice F."/>
            <person name="Ghignone S."/>
            <person name="Salvioli di Fossalunga A."/>
            <person name="Amselem J."/>
            <person name="Novero M."/>
            <person name="Xianan X."/>
            <person name="Sedzielewska Toro K."/>
            <person name="Morin E."/>
            <person name="Lipzen A."/>
            <person name="Grigoriev I.V."/>
            <person name="Henrissat B."/>
            <person name="Martin F.M."/>
            <person name="Bonfante P."/>
        </authorList>
    </citation>
    <scope>NUCLEOTIDE SEQUENCE [LARGE SCALE GENOMIC DNA]</scope>
    <source>
        <strain evidence="1 2">BEG34</strain>
    </source>
</reference>
<name>A0A8H4A5X3_GIGMA</name>
<keyword evidence="1" id="KW-0808">Transferase</keyword>
<evidence type="ECO:0000313" key="1">
    <source>
        <dbReference type="EMBL" id="KAF0441331.1"/>
    </source>
</evidence>
<dbReference type="Proteomes" id="UP000439903">
    <property type="component" value="Unassembled WGS sequence"/>
</dbReference>
<keyword evidence="2" id="KW-1185">Reference proteome</keyword>
<protein>
    <submittedName>
        <fullName evidence="1">Putative Non-specific protein-tyrosine kinase</fullName>
    </submittedName>
</protein>
<proteinExistence type="predicted"/>
<organism evidence="1 2">
    <name type="scientific">Gigaspora margarita</name>
    <dbReference type="NCBI Taxonomy" id="4874"/>
    <lineage>
        <taxon>Eukaryota</taxon>
        <taxon>Fungi</taxon>
        <taxon>Fungi incertae sedis</taxon>
        <taxon>Mucoromycota</taxon>
        <taxon>Glomeromycotina</taxon>
        <taxon>Glomeromycetes</taxon>
        <taxon>Diversisporales</taxon>
        <taxon>Gigasporaceae</taxon>
        <taxon>Gigaspora</taxon>
    </lineage>
</organism>
<gene>
    <name evidence="1" type="ORF">F8M41_003846</name>
</gene>
<dbReference type="EMBL" id="WTPW01001345">
    <property type="protein sequence ID" value="KAF0441331.1"/>
    <property type="molecule type" value="Genomic_DNA"/>
</dbReference>
<dbReference type="GO" id="GO:0004713">
    <property type="term" value="F:protein tyrosine kinase activity"/>
    <property type="evidence" value="ECO:0007669"/>
    <property type="project" value="UniProtKB-KW"/>
</dbReference>
<sequence>MDPDLNKRPTATVICHRVGGWLDEMKQDDDDDENEVKKQFFEADNFKPKVKSSIHPKDMYTSKSINTRKISEALRSKTQDVNSQYHLSKIAEKEFSQKIAVEIADD</sequence>
<keyword evidence="1" id="KW-0829">Tyrosine-protein kinase</keyword>
<comment type="caution">
    <text evidence="1">The sequence shown here is derived from an EMBL/GenBank/DDBJ whole genome shotgun (WGS) entry which is preliminary data.</text>
</comment>
<keyword evidence="1" id="KW-0418">Kinase</keyword>